<dbReference type="EMBL" id="JAUHHV010000010">
    <property type="protein sequence ID" value="KAK1410239.1"/>
    <property type="molecule type" value="Genomic_DNA"/>
</dbReference>
<gene>
    <name evidence="1" type="ORF">QVD17_36774</name>
</gene>
<dbReference type="Proteomes" id="UP001229421">
    <property type="component" value="Unassembled WGS sequence"/>
</dbReference>
<reference evidence="1" key="1">
    <citation type="journal article" date="2023" name="bioRxiv">
        <title>Improved chromosome-level genome assembly for marigold (Tagetes erecta).</title>
        <authorList>
            <person name="Jiang F."/>
            <person name="Yuan L."/>
            <person name="Wang S."/>
            <person name="Wang H."/>
            <person name="Xu D."/>
            <person name="Wang A."/>
            <person name="Fan W."/>
        </authorList>
    </citation>
    <scope>NUCLEOTIDE SEQUENCE</scope>
    <source>
        <strain evidence="1">WSJ</strain>
        <tissue evidence="1">Leaf</tissue>
    </source>
</reference>
<accession>A0AAD8NHN0</accession>
<dbReference type="AlphaFoldDB" id="A0AAD8NHN0"/>
<name>A0AAD8NHN0_TARER</name>
<keyword evidence="2" id="KW-1185">Reference proteome</keyword>
<protein>
    <submittedName>
        <fullName evidence="1">Uncharacterized protein</fullName>
    </submittedName>
</protein>
<evidence type="ECO:0000313" key="2">
    <source>
        <dbReference type="Proteomes" id="UP001229421"/>
    </source>
</evidence>
<sequence>MKNKRSILVTLNLHLQKIKEKILPLRSTLSTRDHRCLAWKMKYMPVLYTFTVCKRYRMPTPLFTGIWDFSHVRY</sequence>
<comment type="caution">
    <text evidence="1">The sequence shown here is derived from an EMBL/GenBank/DDBJ whole genome shotgun (WGS) entry which is preliminary data.</text>
</comment>
<organism evidence="1 2">
    <name type="scientific">Tagetes erecta</name>
    <name type="common">African marigold</name>
    <dbReference type="NCBI Taxonomy" id="13708"/>
    <lineage>
        <taxon>Eukaryota</taxon>
        <taxon>Viridiplantae</taxon>
        <taxon>Streptophyta</taxon>
        <taxon>Embryophyta</taxon>
        <taxon>Tracheophyta</taxon>
        <taxon>Spermatophyta</taxon>
        <taxon>Magnoliopsida</taxon>
        <taxon>eudicotyledons</taxon>
        <taxon>Gunneridae</taxon>
        <taxon>Pentapetalae</taxon>
        <taxon>asterids</taxon>
        <taxon>campanulids</taxon>
        <taxon>Asterales</taxon>
        <taxon>Asteraceae</taxon>
        <taxon>Asteroideae</taxon>
        <taxon>Heliantheae alliance</taxon>
        <taxon>Tageteae</taxon>
        <taxon>Tagetes</taxon>
    </lineage>
</organism>
<evidence type="ECO:0000313" key="1">
    <source>
        <dbReference type="EMBL" id="KAK1410239.1"/>
    </source>
</evidence>
<proteinExistence type="predicted"/>